<dbReference type="SUPFAM" id="SSF89550">
    <property type="entry name" value="PHP domain-like"/>
    <property type="match status" value="1"/>
</dbReference>
<reference evidence="7 8" key="1">
    <citation type="submission" date="2020-11" db="EMBL/GenBank/DDBJ databases">
        <title>Carbohydrate-dependent, anaerobic sulfur respiration: A novel catabolism in halophilic archaea.</title>
        <authorList>
            <person name="Sorokin D.Y."/>
            <person name="Messina E."/>
            <person name="Smedile F."/>
            <person name="La Cono V."/>
            <person name="Hallsworth J.E."/>
            <person name="Yakimov M.M."/>
        </authorList>
    </citation>
    <scope>NUCLEOTIDE SEQUENCE [LARGE SCALE GENOMIC DNA]</scope>
    <source>
        <strain evidence="7 8">HSR-Est</strain>
    </source>
</reference>
<name>A0A897NUT4_9EURY</name>
<dbReference type="EC" id="3.1.26.5" evidence="6"/>
<dbReference type="GO" id="GO:0004526">
    <property type="term" value="F:ribonuclease P activity"/>
    <property type="evidence" value="ECO:0007669"/>
    <property type="project" value="UniProtKB-UniRule"/>
</dbReference>
<comment type="function">
    <text evidence="6">Part of ribonuclease P, a protein complex that generates mature tRNA molecules by cleaving their 5'-ends.</text>
</comment>
<dbReference type="GO" id="GO:0001682">
    <property type="term" value="P:tRNA 5'-leader removal"/>
    <property type="evidence" value="ECO:0007669"/>
    <property type="project" value="UniProtKB-UniRule"/>
</dbReference>
<dbReference type="GO" id="GO:0005737">
    <property type="term" value="C:cytoplasm"/>
    <property type="evidence" value="ECO:0007669"/>
    <property type="project" value="UniProtKB-SubCell"/>
</dbReference>
<evidence type="ECO:0000313" key="7">
    <source>
        <dbReference type="EMBL" id="QSG15295.1"/>
    </source>
</evidence>
<organism evidence="7 8">
    <name type="scientific">Halapricum desulfuricans</name>
    <dbReference type="NCBI Taxonomy" id="2841257"/>
    <lineage>
        <taxon>Archaea</taxon>
        <taxon>Methanobacteriati</taxon>
        <taxon>Methanobacteriota</taxon>
        <taxon>Stenosarchaea group</taxon>
        <taxon>Halobacteria</taxon>
        <taxon>Halobacteriales</taxon>
        <taxon>Haloarculaceae</taxon>
        <taxon>Halapricum</taxon>
    </lineage>
</organism>
<dbReference type="Proteomes" id="UP000663292">
    <property type="component" value="Chromosome"/>
</dbReference>
<keyword evidence="4 6" id="KW-0255">Endonuclease</keyword>
<dbReference type="InterPro" id="IPR002738">
    <property type="entry name" value="RNase_P_p30"/>
</dbReference>
<accession>A0A897NUT4</accession>
<comment type="similarity">
    <text evidence="6">Belongs to the eukaryotic/archaeal RNase P protein component 3 family.</text>
</comment>
<gene>
    <name evidence="7" type="primary">rPP1</name>
    <name evidence="6" type="synonym">rnp3</name>
    <name evidence="7" type="ORF">HSEST_1773</name>
</gene>
<protein>
    <recommendedName>
        <fullName evidence="6">Ribonuclease P protein component 3</fullName>
        <shortName evidence="6">RNase P component 3</shortName>
        <ecNumber evidence="6">3.1.26.5</ecNumber>
    </recommendedName>
    <alternativeName>
        <fullName evidence="6">Rpp30</fullName>
    </alternativeName>
</protein>
<keyword evidence="1 6" id="KW-0963">Cytoplasm</keyword>
<dbReference type="InterPro" id="IPR023539">
    <property type="entry name" value="RNase_P_comp-3_arc"/>
</dbReference>
<keyword evidence="2 6" id="KW-0819">tRNA processing</keyword>
<keyword evidence="3 6" id="KW-0540">Nuclease</keyword>
<dbReference type="InterPro" id="IPR016195">
    <property type="entry name" value="Pol/histidinol_Pase-like"/>
</dbReference>
<dbReference type="EMBL" id="CP064791">
    <property type="protein sequence ID" value="QSG15295.1"/>
    <property type="molecule type" value="Genomic_DNA"/>
</dbReference>
<comment type="subunit">
    <text evidence="6">Consists of a catalytic RNA component and at least 4-5 protein subunits.</text>
</comment>
<dbReference type="Gene3D" id="3.20.20.140">
    <property type="entry name" value="Metal-dependent hydrolases"/>
    <property type="match status" value="1"/>
</dbReference>
<dbReference type="GO" id="GO:0030677">
    <property type="term" value="C:ribonuclease P complex"/>
    <property type="evidence" value="ECO:0007669"/>
    <property type="project" value="UniProtKB-UniRule"/>
</dbReference>
<evidence type="ECO:0000256" key="6">
    <source>
        <dbReference type="HAMAP-Rule" id="MF_00756"/>
    </source>
</evidence>
<dbReference type="HAMAP" id="MF_00756">
    <property type="entry name" value="RNase_P_3"/>
    <property type="match status" value="1"/>
</dbReference>
<proteinExistence type="inferred from homology"/>
<evidence type="ECO:0000256" key="1">
    <source>
        <dbReference type="ARBA" id="ARBA00022490"/>
    </source>
</evidence>
<sequence>MFAPTMTPYEAVHADPDGDATVARLALTASEYGYDGLVVRNHGDALTDSDADRISEEYGIDVVDGVEIRAADPARASGFVGNHRDHRTIVAVHGGSVEMNRFAVEQPAVDVLAHPMVDDGDFNHVLAKAAAKNNVHVELSLARVLRSDGGERVQALRDLRKLRELLGDADAPFVVSADPRSHLQLRAPRELRALGEVLGFDPDVVETGLAAWGELAERNRERASDAFVEPGVWIDEE</sequence>
<dbReference type="Pfam" id="PF01876">
    <property type="entry name" value="RNase_P_p30"/>
    <property type="match status" value="1"/>
</dbReference>
<comment type="subcellular location">
    <subcellularLocation>
        <location evidence="6">Cytoplasm</location>
    </subcellularLocation>
</comment>
<evidence type="ECO:0000256" key="4">
    <source>
        <dbReference type="ARBA" id="ARBA00022759"/>
    </source>
</evidence>
<evidence type="ECO:0000256" key="5">
    <source>
        <dbReference type="ARBA" id="ARBA00022801"/>
    </source>
</evidence>
<keyword evidence="5 6" id="KW-0378">Hydrolase</keyword>
<keyword evidence="8" id="KW-1185">Reference proteome</keyword>
<evidence type="ECO:0000256" key="2">
    <source>
        <dbReference type="ARBA" id="ARBA00022694"/>
    </source>
</evidence>
<evidence type="ECO:0000256" key="3">
    <source>
        <dbReference type="ARBA" id="ARBA00022722"/>
    </source>
</evidence>
<evidence type="ECO:0000313" key="8">
    <source>
        <dbReference type="Proteomes" id="UP000663292"/>
    </source>
</evidence>
<dbReference type="AlphaFoldDB" id="A0A897NUT4"/>
<comment type="catalytic activity">
    <reaction evidence="6">
        <text>Endonucleolytic cleavage of RNA, removing 5'-extranucleotides from tRNA precursor.</text>
        <dbReference type="EC" id="3.1.26.5"/>
    </reaction>
</comment>